<dbReference type="FunFam" id="2.130.10.10:FF:001686">
    <property type="entry name" value="Inositol polyphosphate phosphatase, putative"/>
    <property type="match status" value="1"/>
</dbReference>
<dbReference type="STRING" id="1450538.A0A2V5GY99"/>
<gene>
    <name evidence="3" type="ORF">BO99DRAFT_340100</name>
</gene>
<feature type="compositionally biased region" description="Polar residues" evidence="1">
    <location>
        <begin position="153"/>
        <end position="164"/>
    </location>
</feature>
<dbReference type="Gene3D" id="3.60.10.10">
    <property type="entry name" value="Endonuclease/exonuclease/phosphatase"/>
    <property type="match status" value="1"/>
</dbReference>
<dbReference type="InterPro" id="IPR015943">
    <property type="entry name" value="WD40/YVTN_repeat-like_dom_sf"/>
</dbReference>
<evidence type="ECO:0000259" key="2">
    <source>
        <dbReference type="SMART" id="SM00128"/>
    </source>
</evidence>
<evidence type="ECO:0000313" key="4">
    <source>
        <dbReference type="Proteomes" id="UP000249829"/>
    </source>
</evidence>
<dbReference type="InterPro" id="IPR036691">
    <property type="entry name" value="Endo/exonu/phosph_ase_sf"/>
</dbReference>
<name>A0A2V5GY99_ASPV1</name>
<dbReference type="OMA" id="CVFVKHK"/>
<feature type="region of interest" description="Disordered" evidence="1">
    <location>
        <begin position="1"/>
        <end position="519"/>
    </location>
</feature>
<dbReference type="Proteomes" id="UP000249829">
    <property type="component" value="Unassembled WGS sequence"/>
</dbReference>
<dbReference type="GO" id="GO:0004439">
    <property type="term" value="F:phosphatidylinositol-4,5-bisphosphate 5-phosphatase activity"/>
    <property type="evidence" value="ECO:0007669"/>
    <property type="project" value="TreeGrafter"/>
</dbReference>
<dbReference type="SMART" id="SM00320">
    <property type="entry name" value="WD40"/>
    <property type="match status" value="3"/>
</dbReference>
<keyword evidence="4" id="KW-1185">Reference proteome</keyword>
<dbReference type="AlphaFoldDB" id="A0A2V5GY99"/>
<feature type="compositionally biased region" description="Basic and acidic residues" evidence="1">
    <location>
        <begin position="327"/>
        <end position="336"/>
    </location>
</feature>
<proteinExistence type="predicted"/>
<dbReference type="PANTHER" id="PTHR11200:SF240">
    <property type="entry name" value="INOSITOL POLYPHOSPHATE 5-PHOSPHATASE C9G1.10C-RELATED"/>
    <property type="match status" value="1"/>
</dbReference>
<dbReference type="SMART" id="SM00128">
    <property type="entry name" value="IPPc"/>
    <property type="match status" value="1"/>
</dbReference>
<feature type="compositionally biased region" description="Basic and acidic residues" evidence="1">
    <location>
        <begin position="468"/>
        <end position="484"/>
    </location>
</feature>
<feature type="compositionally biased region" description="Basic and acidic residues" evidence="1">
    <location>
        <begin position="430"/>
        <end position="440"/>
    </location>
</feature>
<feature type="compositionally biased region" description="Polar residues" evidence="1">
    <location>
        <begin position="74"/>
        <end position="87"/>
    </location>
</feature>
<dbReference type="SUPFAM" id="SSF56219">
    <property type="entry name" value="DNase I-like"/>
    <property type="match status" value="1"/>
</dbReference>
<dbReference type="Pfam" id="PF22669">
    <property type="entry name" value="Exo_endo_phos2"/>
    <property type="match status" value="1"/>
</dbReference>
<organism evidence="3 4">
    <name type="scientific">Aspergillus violaceofuscus (strain CBS 115571)</name>
    <dbReference type="NCBI Taxonomy" id="1450538"/>
    <lineage>
        <taxon>Eukaryota</taxon>
        <taxon>Fungi</taxon>
        <taxon>Dikarya</taxon>
        <taxon>Ascomycota</taxon>
        <taxon>Pezizomycotina</taxon>
        <taxon>Eurotiomycetes</taxon>
        <taxon>Eurotiomycetidae</taxon>
        <taxon>Eurotiales</taxon>
        <taxon>Aspergillaceae</taxon>
        <taxon>Aspergillus</taxon>
    </lineage>
</organism>
<sequence>MEGNGQKKDGTDNAHIRPVSSLLSHFENLSHRRAPSAAATNGTRDTPSFLRTLEPGDDVRSSSRASLDLSRSSHTPWESTPELNRSHGSLHGNCIPPRPGRTPGVSPGRRQDRPMSLSLRSSPQLPPTLTVDSPRSPPRGFGSLAEHEEHAQFSRSPLNASRESLPTIPQGGRPTTPVTSRFPTEPKAGSLSPGPTGSMTSGRESPQDHHGKSASLPPPVNRVDKPKIPVKPAALSHHEGSSLTTPQPERAPADDRISPFSTPPSSPEKDSPKRNPPTSSGIQLARSPSRRSPSQPPAEPPRHRFEERTSTPQPPLFREPSFTQRHSVAEPPRETRPLSVQIPPRPSLPAEPLSAVPLSANRIPMHDGFSERPGLPPRQPSIARRGGPSPSRLSIQRENSVHSIPPPTPQRESRYLDSPAFSMPPPTPNRESRQLRRDELPTPTTVQRHPSIARENRPGPPPAVPERPVVERPLAERPVVERQSVRVQSEDEQNLDSVPVARNDYPDASTANRRPPLLKSGPMEINTRYDTRLMDVCGKHVCTTGYITRVWDLTTGEQLMSLSHGETVKSLSLAFKPGVGLEDEGQRVWLGTNSGELHEADIATGSIVASRSYPSRKEVVKILRHKKEMWTLDDEGRLLVWPPDENGTPNLQYSYHNPYDRVARGHTFSMVVGDKLWLAAGKEVHVYRPNARDDISFKVLSRPLGAHHTGDVTSGAYTTRDGGLVYLGHSDGKVTVYSAKDYACLAVVNVSVYKINCLGIVGDYLWAAYKTGMIYVYDTSTNPWTVKKDWRAHDSPVSGFLLDSSSVWTMNRLQVTSLGDDNCIRLWDGMLEDDWLETRMQTRDVEFCNFREIHAAVITWNAGASTPGSVRTSSFIQDAIHPENPPEIIVFGFQELVDLENKKITAKSLLLGSKKKDSGDKEHMSRQYRVWMEHLTRCINDCMPLEESYVLLHSANMIGLFTCVFVKHKERQRITDISASEIKRGMGGLHGNKGALLFRFTLDDSSICLVNCHLAAGQTQTAHRNNDIAAILEAESLPAEPSLAARANRYVSGGDGSMIMDHEICILNGDLNYRIDAIPRNVIIDAVRSNNLTKLLERDQLLASRRKNPGFRLRSFNESPITFAPTYKYDVGTDEYDSSDKKRAPAWCDRVLYRGLGRVRQLEYRRHEVRASDHRPVSAAFKLRIKTVLPAEREAVWDACQQEFSREKRRLASEASIEYLITVLGTEPQQARSLIMGNGN</sequence>
<dbReference type="GO" id="GO:0046856">
    <property type="term" value="P:phosphatidylinositol dephosphorylation"/>
    <property type="evidence" value="ECO:0007669"/>
    <property type="project" value="InterPro"/>
</dbReference>
<accession>A0A2V5GY99</accession>
<dbReference type="SUPFAM" id="SSF50998">
    <property type="entry name" value="Quinoprotein alcohol dehydrogenase-like"/>
    <property type="match status" value="1"/>
</dbReference>
<protein>
    <submittedName>
        <fullName evidence="3">Inositol polyphosphate phosphatase</fullName>
    </submittedName>
</protein>
<feature type="compositionally biased region" description="Basic and acidic residues" evidence="1">
    <location>
        <begin position="300"/>
        <end position="309"/>
    </location>
</feature>
<dbReference type="InterPro" id="IPR001680">
    <property type="entry name" value="WD40_rpt"/>
</dbReference>
<reference evidence="3 4" key="1">
    <citation type="submission" date="2018-02" db="EMBL/GenBank/DDBJ databases">
        <title>The genomes of Aspergillus section Nigri reveals drivers in fungal speciation.</title>
        <authorList>
            <consortium name="DOE Joint Genome Institute"/>
            <person name="Vesth T.C."/>
            <person name="Nybo J."/>
            <person name="Theobald S."/>
            <person name="Brandl J."/>
            <person name="Frisvad J.C."/>
            <person name="Nielsen K.F."/>
            <person name="Lyhne E.K."/>
            <person name="Kogle M.E."/>
            <person name="Kuo A."/>
            <person name="Riley R."/>
            <person name="Clum A."/>
            <person name="Nolan M."/>
            <person name="Lipzen A."/>
            <person name="Salamov A."/>
            <person name="Henrissat B."/>
            <person name="Wiebenga A."/>
            <person name="De vries R.P."/>
            <person name="Grigoriev I.V."/>
            <person name="Mortensen U.H."/>
            <person name="Andersen M.R."/>
            <person name="Baker S.E."/>
        </authorList>
    </citation>
    <scope>NUCLEOTIDE SEQUENCE [LARGE SCALE GENOMIC DNA]</scope>
    <source>
        <strain evidence="3 4">CBS 115571</strain>
    </source>
</reference>
<dbReference type="InterPro" id="IPR000300">
    <property type="entry name" value="IPPc"/>
</dbReference>
<dbReference type="InterPro" id="IPR046985">
    <property type="entry name" value="IP5"/>
</dbReference>
<feature type="compositionally biased region" description="Basic and acidic residues" evidence="1">
    <location>
        <begin position="1"/>
        <end position="15"/>
    </location>
</feature>
<feature type="compositionally biased region" description="Low complexity" evidence="1">
    <location>
        <begin position="62"/>
        <end position="73"/>
    </location>
</feature>
<dbReference type="PANTHER" id="PTHR11200">
    <property type="entry name" value="INOSITOL 5-PHOSPHATASE"/>
    <property type="match status" value="1"/>
</dbReference>
<evidence type="ECO:0000313" key="3">
    <source>
        <dbReference type="EMBL" id="PYI16445.1"/>
    </source>
</evidence>
<feature type="domain" description="Inositol polyphosphate-related phosphatase" evidence="2">
    <location>
        <begin position="851"/>
        <end position="1189"/>
    </location>
</feature>
<feature type="compositionally biased region" description="Polar residues" evidence="1">
    <location>
        <begin position="193"/>
        <end position="204"/>
    </location>
</feature>
<feature type="compositionally biased region" description="Polar residues" evidence="1">
    <location>
        <begin position="391"/>
        <end position="402"/>
    </location>
</feature>
<feature type="compositionally biased region" description="Low complexity" evidence="1">
    <location>
        <begin position="114"/>
        <end position="129"/>
    </location>
</feature>
<dbReference type="FunFam" id="3.60.10.10:FF:000036">
    <property type="entry name" value="Inositol polyphosphate phosphatase, putative"/>
    <property type="match status" value="1"/>
</dbReference>
<dbReference type="InterPro" id="IPR011047">
    <property type="entry name" value="Quinoprotein_ADH-like_sf"/>
</dbReference>
<evidence type="ECO:0000256" key="1">
    <source>
        <dbReference type="SAM" id="MobiDB-lite"/>
    </source>
</evidence>
<dbReference type="EMBL" id="KZ825169">
    <property type="protein sequence ID" value="PYI16445.1"/>
    <property type="molecule type" value="Genomic_DNA"/>
</dbReference>
<dbReference type="Gene3D" id="2.130.10.10">
    <property type="entry name" value="YVTN repeat-like/Quinoprotein amine dehydrogenase"/>
    <property type="match status" value="1"/>
</dbReference>